<dbReference type="PANTHER" id="PTHR33630:SF9">
    <property type="entry name" value="CUTINASE 4"/>
    <property type="match status" value="1"/>
</dbReference>
<dbReference type="SUPFAM" id="SSF53474">
    <property type="entry name" value="alpha/beta-Hydrolases"/>
    <property type="match status" value="1"/>
</dbReference>
<dbReference type="InterPro" id="IPR000675">
    <property type="entry name" value="Cutinase/axe"/>
</dbReference>
<organism evidence="3 4">
    <name type="scientific">Thanatephorus cucumeris (strain AG1-IB / isolate 7/3/14)</name>
    <name type="common">Lettuce bottom rot fungus</name>
    <name type="synonym">Rhizoctonia solani</name>
    <dbReference type="NCBI Taxonomy" id="1108050"/>
    <lineage>
        <taxon>Eukaryota</taxon>
        <taxon>Fungi</taxon>
        <taxon>Dikarya</taxon>
        <taxon>Basidiomycota</taxon>
        <taxon>Agaricomycotina</taxon>
        <taxon>Agaricomycetes</taxon>
        <taxon>Cantharellales</taxon>
        <taxon>Ceratobasidiaceae</taxon>
        <taxon>Rhizoctonia</taxon>
        <taxon>Rhizoctonia solani AG-1</taxon>
    </lineage>
</organism>
<evidence type="ECO:0000313" key="4">
    <source>
        <dbReference type="Proteomes" id="UP000059188"/>
    </source>
</evidence>
<dbReference type="OrthoDB" id="2586582at2759"/>
<keyword evidence="2" id="KW-1015">Disulfide bond</keyword>
<dbReference type="Proteomes" id="UP000059188">
    <property type="component" value="Unassembled WGS sequence"/>
</dbReference>
<dbReference type="GO" id="GO:0052689">
    <property type="term" value="F:carboxylic ester hydrolase activity"/>
    <property type="evidence" value="ECO:0007669"/>
    <property type="project" value="UniProtKB-ARBA"/>
</dbReference>
<protein>
    <recommendedName>
        <fullName evidence="5">Cutinase</fullName>
    </recommendedName>
</protein>
<keyword evidence="1" id="KW-0378">Hydrolase</keyword>
<dbReference type="Gene3D" id="3.40.50.1820">
    <property type="entry name" value="alpha/beta hydrolase"/>
    <property type="match status" value="1"/>
</dbReference>
<evidence type="ECO:0008006" key="5">
    <source>
        <dbReference type="Google" id="ProtNLM"/>
    </source>
</evidence>
<keyword evidence="4" id="KW-1185">Reference proteome</keyword>
<sequence>MHQDLTCSLGLPDPSMIFKYLVAALLATASVRSIPIKFEARKDCSVIHLVHASGTWEEPNLGALGGPLAEALAHAIPGTTSYGVPYNTSAEYNKTLVEGAAITAQYLRNQAGRCPGQQFVLSGASKGAMLMHTVNLDDESKAKVLAVLVFGDGWRPNEVFNNSWPINSPSVDLDPRDGIRGAENVASFCNKGDTGCEIGSIDPDAIPPQHLSYPTDGSIDVAVEFVKLVLKQVCASCI</sequence>
<evidence type="ECO:0000256" key="2">
    <source>
        <dbReference type="ARBA" id="ARBA00023157"/>
    </source>
</evidence>
<reference evidence="3 4" key="1">
    <citation type="submission" date="2014-11" db="EMBL/GenBank/DDBJ databases">
        <authorList>
            <person name="Wibberg Daniel"/>
        </authorList>
    </citation>
    <scope>NUCLEOTIDE SEQUENCE [LARGE SCALE GENOMIC DNA]</scope>
    <source>
        <strain evidence="3">Rhizoctonia solani AG1-IB 7/3/14</strain>
    </source>
</reference>
<proteinExistence type="predicted"/>
<evidence type="ECO:0000256" key="1">
    <source>
        <dbReference type="ARBA" id="ARBA00022801"/>
    </source>
</evidence>
<dbReference type="AlphaFoldDB" id="A0A0B7FFU4"/>
<dbReference type="Pfam" id="PF01083">
    <property type="entry name" value="Cutinase"/>
    <property type="match status" value="1"/>
</dbReference>
<dbReference type="SMART" id="SM01110">
    <property type="entry name" value="Cutinase"/>
    <property type="match status" value="1"/>
</dbReference>
<dbReference type="EMBL" id="LN679122">
    <property type="protein sequence ID" value="CEL56495.1"/>
    <property type="molecule type" value="Genomic_DNA"/>
</dbReference>
<evidence type="ECO:0000313" key="3">
    <source>
        <dbReference type="EMBL" id="CEL56495.1"/>
    </source>
</evidence>
<accession>A0A0B7FFU4</accession>
<gene>
    <name evidence="3" type="ORF">RSOLAG1IB_07844</name>
</gene>
<dbReference type="PANTHER" id="PTHR33630">
    <property type="entry name" value="CUTINASE RV1984C-RELATED-RELATED"/>
    <property type="match status" value="1"/>
</dbReference>
<name>A0A0B7FFU4_THACB</name>
<dbReference type="InterPro" id="IPR029058">
    <property type="entry name" value="AB_hydrolase_fold"/>
</dbReference>